<evidence type="ECO:0000313" key="3">
    <source>
        <dbReference type="WBParaSite" id="SSLN_0001524901-mRNA-1"/>
    </source>
</evidence>
<reference evidence="3" key="1">
    <citation type="submission" date="2016-06" db="UniProtKB">
        <authorList>
            <consortium name="WormBaseParasite"/>
        </authorList>
    </citation>
    <scope>IDENTIFICATION</scope>
</reference>
<dbReference type="AlphaFoldDB" id="A0A183TDZ3"/>
<name>A0A183TDZ3_SCHSO</name>
<evidence type="ECO:0000313" key="1">
    <source>
        <dbReference type="EMBL" id="VDM01077.1"/>
    </source>
</evidence>
<accession>A0A183TDZ3</accession>
<evidence type="ECO:0000313" key="2">
    <source>
        <dbReference type="Proteomes" id="UP000275846"/>
    </source>
</evidence>
<dbReference type="Proteomes" id="UP000275846">
    <property type="component" value="Unassembled WGS sequence"/>
</dbReference>
<dbReference type="OrthoDB" id="10267033at2759"/>
<sequence length="94" mass="10728">MSKDKFGCSPLDLFEDVDILRRPGSPNLDSRLQLQPHEGSEDFGEAVSLRNYSEFFSTLVGFFLIDDYLRHTMPGAVSSYQIYLSDQSSLRIYP</sequence>
<dbReference type="EMBL" id="UYSU01039219">
    <property type="protein sequence ID" value="VDM01077.1"/>
    <property type="molecule type" value="Genomic_DNA"/>
</dbReference>
<proteinExistence type="predicted"/>
<protein>
    <submittedName>
        <fullName evidence="1 3">Uncharacterized protein</fullName>
    </submittedName>
</protein>
<keyword evidence="2" id="KW-1185">Reference proteome</keyword>
<dbReference type="STRING" id="70667.A0A183TDZ3"/>
<dbReference type="WBParaSite" id="SSLN_0001524901-mRNA-1">
    <property type="protein sequence ID" value="SSLN_0001524901-mRNA-1"/>
    <property type="gene ID" value="SSLN_0001524901"/>
</dbReference>
<organism evidence="3">
    <name type="scientific">Schistocephalus solidus</name>
    <name type="common">Tapeworm</name>
    <dbReference type="NCBI Taxonomy" id="70667"/>
    <lineage>
        <taxon>Eukaryota</taxon>
        <taxon>Metazoa</taxon>
        <taxon>Spiralia</taxon>
        <taxon>Lophotrochozoa</taxon>
        <taxon>Platyhelminthes</taxon>
        <taxon>Cestoda</taxon>
        <taxon>Eucestoda</taxon>
        <taxon>Diphyllobothriidea</taxon>
        <taxon>Diphyllobothriidae</taxon>
        <taxon>Schistocephalus</taxon>
    </lineage>
</organism>
<gene>
    <name evidence="1" type="ORF">SSLN_LOCUS14691</name>
</gene>
<reference evidence="1 2" key="2">
    <citation type="submission" date="2018-11" db="EMBL/GenBank/DDBJ databases">
        <authorList>
            <consortium name="Pathogen Informatics"/>
        </authorList>
    </citation>
    <scope>NUCLEOTIDE SEQUENCE [LARGE SCALE GENOMIC DNA]</scope>
    <source>
        <strain evidence="1 2">NST_G2</strain>
    </source>
</reference>